<evidence type="ECO:0000256" key="7">
    <source>
        <dbReference type="ARBA" id="ARBA00023136"/>
    </source>
</evidence>
<comment type="similarity">
    <text evidence="8">Belongs to the major facilitator superfamily. Sugar transporter (TC 2.A.1.1) family.</text>
</comment>
<feature type="domain" description="Major facilitator superfamily (MFS) profile" evidence="12">
    <location>
        <begin position="9"/>
        <end position="471"/>
    </location>
</feature>
<evidence type="ECO:0000256" key="9">
    <source>
        <dbReference type="SAM" id="Coils"/>
    </source>
</evidence>
<feature type="transmembrane region" description="Helical" evidence="11">
    <location>
        <begin position="449"/>
        <end position="467"/>
    </location>
</feature>
<dbReference type="InterPro" id="IPR036259">
    <property type="entry name" value="MFS_trans_sf"/>
</dbReference>
<evidence type="ECO:0000256" key="1">
    <source>
        <dbReference type="ARBA" id="ARBA00004651"/>
    </source>
</evidence>
<proteinExistence type="inferred from homology"/>
<evidence type="ECO:0000256" key="3">
    <source>
        <dbReference type="ARBA" id="ARBA00022475"/>
    </source>
</evidence>
<evidence type="ECO:0000313" key="13">
    <source>
        <dbReference type="EMBL" id="RWS31244.1"/>
    </source>
</evidence>
<dbReference type="InterPro" id="IPR020846">
    <property type="entry name" value="MFS_dom"/>
</dbReference>
<dbReference type="EMBL" id="NCKV01000226">
    <property type="protein sequence ID" value="RWS31244.1"/>
    <property type="molecule type" value="Genomic_DNA"/>
</dbReference>
<comment type="subcellular location">
    <subcellularLocation>
        <location evidence="1">Cell membrane</location>
        <topology evidence="1">Multi-pass membrane protein</topology>
    </subcellularLocation>
</comment>
<keyword evidence="14" id="KW-1185">Reference proteome</keyword>
<dbReference type="VEuPathDB" id="VectorBase:LDEU000798"/>
<dbReference type="OrthoDB" id="6480153at2759"/>
<evidence type="ECO:0000313" key="14">
    <source>
        <dbReference type="Proteomes" id="UP000288716"/>
    </source>
</evidence>
<feature type="compositionally biased region" description="Basic and acidic residues" evidence="10">
    <location>
        <begin position="567"/>
        <end position="583"/>
    </location>
</feature>
<accession>A0A443SUR7</accession>
<dbReference type="InterPro" id="IPR005828">
    <property type="entry name" value="MFS_sugar_transport-like"/>
</dbReference>
<dbReference type="Pfam" id="PF00083">
    <property type="entry name" value="Sugar_tr"/>
    <property type="match status" value="1"/>
</dbReference>
<dbReference type="Proteomes" id="UP000288716">
    <property type="component" value="Unassembled WGS sequence"/>
</dbReference>
<gene>
    <name evidence="13" type="ORF">B4U80_08266</name>
</gene>
<evidence type="ECO:0000259" key="12">
    <source>
        <dbReference type="PROSITE" id="PS50850"/>
    </source>
</evidence>
<dbReference type="InterPro" id="IPR005829">
    <property type="entry name" value="Sugar_transporter_CS"/>
</dbReference>
<evidence type="ECO:0000256" key="5">
    <source>
        <dbReference type="ARBA" id="ARBA00022692"/>
    </source>
</evidence>
<keyword evidence="2 8" id="KW-0813">Transport</keyword>
<dbReference type="PRINTS" id="PR00171">
    <property type="entry name" value="SUGRTRNSPORT"/>
</dbReference>
<feature type="transmembrane region" description="Helical" evidence="11">
    <location>
        <begin position="111"/>
        <end position="132"/>
    </location>
</feature>
<reference evidence="13 14" key="1">
    <citation type="journal article" date="2018" name="Gigascience">
        <title>Genomes of trombidid mites reveal novel predicted allergens and laterally-transferred genes associated with secondary metabolism.</title>
        <authorList>
            <person name="Dong X."/>
            <person name="Chaisiri K."/>
            <person name="Xia D."/>
            <person name="Armstrong S.D."/>
            <person name="Fang Y."/>
            <person name="Donnelly M.J."/>
            <person name="Kadowaki T."/>
            <person name="McGarry J.W."/>
            <person name="Darby A.C."/>
            <person name="Makepeace B.L."/>
        </authorList>
    </citation>
    <scope>NUCLEOTIDE SEQUENCE [LARGE SCALE GENOMIC DNA]</scope>
    <source>
        <strain evidence="13">UoL-UT</strain>
    </source>
</reference>
<feature type="transmembrane region" description="Helical" evidence="11">
    <location>
        <begin position="336"/>
        <end position="357"/>
    </location>
</feature>
<dbReference type="Gene3D" id="1.20.1250.20">
    <property type="entry name" value="MFS general substrate transporter like domains"/>
    <property type="match status" value="1"/>
</dbReference>
<dbReference type="InterPro" id="IPR003663">
    <property type="entry name" value="Sugar/inositol_transpt"/>
</dbReference>
<feature type="transmembrane region" description="Helical" evidence="11">
    <location>
        <begin position="58"/>
        <end position="77"/>
    </location>
</feature>
<feature type="coiled-coil region" evidence="9">
    <location>
        <begin position="219"/>
        <end position="246"/>
    </location>
</feature>
<keyword evidence="3" id="KW-1003">Cell membrane</keyword>
<feature type="transmembrane region" description="Helical" evidence="11">
    <location>
        <begin position="12"/>
        <end position="30"/>
    </location>
</feature>
<keyword evidence="6 11" id="KW-1133">Transmembrane helix</keyword>
<organism evidence="13 14">
    <name type="scientific">Leptotrombidium deliense</name>
    <dbReference type="NCBI Taxonomy" id="299467"/>
    <lineage>
        <taxon>Eukaryota</taxon>
        <taxon>Metazoa</taxon>
        <taxon>Ecdysozoa</taxon>
        <taxon>Arthropoda</taxon>
        <taxon>Chelicerata</taxon>
        <taxon>Arachnida</taxon>
        <taxon>Acari</taxon>
        <taxon>Acariformes</taxon>
        <taxon>Trombidiformes</taxon>
        <taxon>Prostigmata</taxon>
        <taxon>Anystina</taxon>
        <taxon>Parasitengona</taxon>
        <taxon>Trombiculoidea</taxon>
        <taxon>Trombiculidae</taxon>
        <taxon>Leptotrombidium</taxon>
    </lineage>
</organism>
<dbReference type="GO" id="GO:0022857">
    <property type="term" value="F:transmembrane transporter activity"/>
    <property type="evidence" value="ECO:0007669"/>
    <property type="project" value="InterPro"/>
</dbReference>
<feature type="compositionally biased region" description="Polar residues" evidence="10">
    <location>
        <begin position="491"/>
        <end position="500"/>
    </location>
</feature>
<keyword evidence="9" id="KW-0175">Coiled coil</keyword>
<evidence type="ECO:0000256" key="2">
    <source>
        <dbReference type="ARBA" id="ARBA00022448"/>
    </source>
</evidence>
<dbReference type="STRING" id="299467.A0A443SUR7"/>
<comment type="caution">
    <text evidence="13">The sequence shown here is derived from an EMBL/GenBank/DDBJ whole genome shotgun (WGS) entry which is preliminary data.</text>
</comment>
<feature type="transmembrane region" description="Helical" evidence="11">
    <location>
        <begin position="262"/>
        <end position="283"/>
    </location>
</feature>
<feature type="transmembrane region" description="Helical" evidence="11">
    <location>
        <begin position="377"/>
        <end position="404"/>
    </location>
</feature>
<keyword evidence="4" id="KW-0762">Sugar transport</keyword>
<dbReference type="PROSITE" id="PS00216">
    <property type="entry name" value="SUGAR_TRANSPORT_1"/>
    <property type="match status" value="1"/>
</dbReference>
<evidence type="ECO:0000256" key="8">
    <source>
        <dbReference type="RuleBase" id="RU003346"/>
    </source>
</evidence>
<dbReference type="PROSITE" id="PS50850">
    <property type="entry name" value="MFS"/>
    <property type="match status" value="1"/>
</dbReference>
<keyword evidence="7 11" id="KW-0472">Membrane</keyword>
<keyword evidence="5 11" id="KW-0812">Transmembrane</keyword>
<evidence type="ECO:0000256" key="6">
    <source>
        <dbReference type="ARBA" id="ARBA00022989"/>
    </source>
</evidence>
<dbReference type="PANTHER" id="PTHR48021">
    <property type="match status" value="1"/>
</dbReference>
<protein>
    <submittedName>
        <fullName evidence="13">Facilitated trehalose transporter Tret1-like protein</fullName>
    </submittedName>
</protein>
<dbReference type="NCBIfam" id="TIGR00879">
    <property type="entry name" value="SP"/>
    <property type="match status" value="1"/>
</dbReference>
<feature type="transmembrane region" description="Helical" evidence="11">
    <location>
        <begin position="416"/>
        <end position="443"/>
    </location>
</feature>
<feature type="transmembrane region" description="Helical" evidence="11">
    <location>
        <begin position="144"/>
        <end position="170"/>
    </location>
</feature>
<dbReference type="SUPFAM" id="SSF103473">
    <property type="entry name" value="MFS general substrate transporter"/>
    <property type="match status" value="1"/>
</dbReference>
<dbReference type="InterPro" id="IPR050549">
    <property type="entry name" value="MFS_Trehalose_Transporter"/>
</dbReference>
<feature type="region of interest" description="Disordered" evidence="10">
    <location>
        <begin position="486"/>
        <end position="583"/>
    </location>
</feature>
<evidence type="ECO:0000256" key="4">
    <source>
        <dbReference type="ARBA" id="ARBA00022597"/>
    </source>
</evidence>
<name>A0A443SUR7_9ACAR</name>
<feature type="transmembrane region" description="Helical" evidence="11">
    <location>
        <begin position="86"/>
        <end position="105"/>
    </location>
</feature>
<dbReference type="FunFam" id="1.20.1250.20:FF:000218">
    <property type="entry name" value="facilitated trehalose transporter Tret1"/>
    <property type="match status" value="1"/>
</dbReference>
<evidence type="ECO:0000256" key="11">
    <source>
        <dbReference type="SAM" id="Phobius"/>
    </source>
</evidence>
<sequence length="583" mass="63206">MPRFEASYNVYIAAGAALLGGICFGTAIGYTSPALETMVEKTGDNSTNRIAKKGDESIVGSSVAIGAVFGSIAAGFMSQSAGRQKILVIIGVPFAMGCGVIFIAGSLTLVIIGRLIIGFFTGIISAVSPSYVVEISTPNIRGFLGTGFQVCVTIGVFLMALCGIFATISYNYFFNWRYLVLVSAIPAIAMSILMLFVPESPHWLIAKYGRSSGRPEQALSRLRTSKSDIQGELDEMDEQINQTKNLTFTIDMFKKPEYWKPLVLGITLFVFQQFSGINVMLFFQTQILRNARGNDDASEEESANYASIGTAISTFVRIVATVCAAFLIDRVGRRKLLLVSGGGHAISLCVLGFYFYSKGPAKVQANNNATVTEEFSLPTYIPVLCLVAYMIAFSLGYGPIPWLMVPEMTPVTARSIIVSIALTVNWSCVFITTFTFAPLIGILGSAVVFWSYSSICVLSCVFVLLFLPETKGKTFDEIQRDLTGKKKEQSTDLISAQPKQSPEKTTVHVPPDEQTQETITDAPPATQQQISPLGKSTEQTVEPATGQQASPLEQNRKQTTVPVIFAEPKESPGQHPTVSKDDK</sequence>
<feature type="compositionally biased region" description="Polar residues" evidence="10">
    <location>
        <begin position="525"/>
        <end position="561"/>
    </location>
</feature>
<dbReference type="GO" id="GO:0005886">
    <property type="term" value="C:plasma membrane"/>
    <property type="evidence" value="ECO:0007669"/>
    <property type="project" value="UniProtKB-SubCell"/>
</dbReference>
<evidence type="ECO:0000256" key="10">
    <source>
        <dbReference type="SAM" id="MobiDB-lite"/>
    </source>
</evidence>
<dbReference type="PROSITE" id="PS00217">
    <property type="entry name" value="SUGAR_TRANSPORT_2"/>
    <property type="match status" value="1"/>
</dbReference>
<feature type="transmembrane region" description="Helical" evidence="11">
    <location>
        <begin position="176"/>
        <end position="197"/>
    </location>
</feature>
<dbReference type="AlphaFoldDB" id="A0A443SUR7"/>
<dbReference type="PANTHER" id="PTHR48021:SF1">
    <property type="entry name" value="GH07001P-RELATED"/>
    <property type="match status" value="1"/>
</dbReference>